<comment type="similarity">
    <text evidence="1">Belongs to the glutathione peroxidase family.</text>
</comment>
<dbReference type="Gene3D" id="3.40.30.10">
    <property type="entry name" value="Glutaredoxin"/>
    <property type="match status" value="1"/>
</dbReference>
<evidence type="ECO:0000256" key="3">
    <source>
        <dbReference type="ARBA" id="ARBA00023002"/>
    </source>
</evidence>
<evidence type="ECO:0000313" key="4">
    <source>
        <dbReference type="EMBL" id="GAU39628.1"/>
    </source>
</evidence>
<dbReference type="SUPFAM" id="SSF52833">
    <property type="entry name" value="Thioredoxin-like"/>
    <property type="match status" value="1"/>
</dbReference>
<organism evidence="4 5">
    <name type="scientific">Trifolium subterraneum</name>
    <name type="common">Subterranean clover</name>
    <dbReference type="NCBI Taxonomy" id="3900"/>
    <lineage>
        <taxon>Eukaryota</taxon>
        <taxon>Viridiplantae</taxon>
        <taxon>Streptophyta</taxon>
        <taxon>Embryophyta</taxon>
        <taxon>Tracheophyta</taxon>
        <taxon>Spermatophyta</taxon>
        <taxon>Magnoliopsida</taxon>
        <taxon>eudicotyledons</taxon>
        <taxon>Gunneridae</taxon>
        <taxon>Pentapetalae</taxon>
        <taxon>rosids</taxon>
        <taxon>fabids</taxon>
        <taxon>Fabales</taxon>
        <taxon>Fabaceae</taxon>
        <taxon>Papilionoideae</taxon>
        <taxon>50 kb inversion clade</taxon>
        <taxon>NPAAA clade</taxon>
        <taxon>Hologalegina</taxon>
        <taxon>IRL clade</taxon>
        <taxon>Trifolieae</taxon>
        <taxon>Trifolium</taxon>
    </lineage>
</organism>
<dbReference type="GO" id="GO:0004601">
    <property type="term" value="F:peroxidase activity"/>
    <property type="evidence" value="ECO:0007669"/>
    <property type="project" value="UniProtKB-KW"/>
</dbReference>
<name>A0A2Z6N3Y9_TRISU</name>
<dbReference type="AlphaFoldDB" id="A0A2Z6N3Y9"/>
<dbReference type="OrthoDB" id="1294953at2759"/>
<dbReference type="GO" id="GO:0006979">
    <property type="term" value="P:response to oxidative stress"/>
    <property type="evidence" value="ECO:0007669"/>
    <property type="project" value="InterPro"/>
</dbReference>
<keyword evidence="5" id="KW-1185">Reference proteome</keyword>
<protein>
    <recommendedName>
        <fullName evidence="6">Glutathione peroxidase</fullName>
    </recommendedName>
</protein>
<dbReference type="GO" id="GO:0005829">
    <property type="term" value="C:cytosol"/>
    <property type="evidence" value="ECO:0007669"/>
    <property type="project" value="TreeGrafter"/>
</dbReference>
<reference evidence="5" key="1">
    <citation type="journal article" date="2017" name="Front. Plant Sci.">
        <title>Climate Clever Clovers: New Paradigm to Reduce the Environmental Footprint of Ruminants by Breeding Low Methanogenic Forages Utilizing Haplotype Variation.</title>
        <authorList>
            <person name="Kaur P."/>
            <person name="Appels R."/>
            <person name="Bayer P.E."/>
            <person name="Keeble-Gagnere G."/>
            <person name="Wang J."/>
            <person name="Hirakawa H."/>
            <person name="Shirasawa K."/>
            <person name="Vercoe P."/>
            <person name="Stefanova K."/>
            <person name="Durmic Z."/>
            <person name="Nichols P."/>
            <person name="Revell C."/>
            <person name="Isobe S.N."/>
            <person name="Edwards D."/>
            <person name="Erskine W."/>
        </authorList>
    </citation>
    <scope>NUCLEOTIDE SEQUENCE [LARGE SCALE GENOMIC DNA]</scope>
    <source>
        <strain evidence="5">cv. Daliak</strain>
    </source>
</reference>
<feature type="non-terminal residue" evidence="4">
    <location>
        <position position="1"/>
    </location>
</feature>
<dbReference type="InterPro" id="IPR036249">
    <property type="entry name" value="Thioredoxin-like_sf"/>
</dbReference>
<accession>A0A2Z6N3Y9</accession>
<keyword evidence="2" id="KW-0575">Peroxidase</keyword>
<dbReference type="CDD" id="cd00340">
    <property type="entry name" value="GSH_Peroxidase"/>
    <property type="match status" value="1"/>
</dbReference>
<keyword evidence="3" id="KW-0560">Oxidoreductase</keyword>
<dbReference type="Pfam" id="PF00255">
    <property type="entry name" value="GSHPx"/>
    <property type="match status" value="1"/>
</dbReference>
<evidence type="ECO:0000256" key="2">
    <source>
        <dbReference type="ARBA" id="ARBA00022559"/>
    </source>
</evidence>
<evidence type="ECO:0000256" key="1">
    <source>
        <dbReference type="ARBA" id="ARBA00006926"/>
    </source>
</evidence>
<dbReference type="EMBL" id="DF973770">
    <property type="protein sequence ID" value="GAU39628.1"/>
    <property type="molecule type" value="Genomic_DNA"/>
</dbReference>
<dbReference type="PANTHER" id="PTHR11592">
    <property type="entry name" value="GLUTATHIONE PEROXIDASE"/>
    <property type="match status" value="1"/>
</dbReference>
<dbReference type="Proteomes" id="UP000242715">
    <property type="component" value="Unassembled WGS sequence"/>
</dbReference>
<dbReference type="PANTHER" id="PTHR11592:SF78">
    <property type="entry name" value="GLUTATHIONE PEROXIDASE"/>
    <property type="match status" value="1"/>
</dbReference>
<dbReference type="InterPro" id="IPR000889">
    <property type="entry name" value="Glutathione_peroxidase"/>
</dbReference>
<evidence type="ECO:0000313" key="5">
    <source>
        <dbReference type="Proteomes" id="UP000242715"/>
    </source>
</evidence>
<dbReference type="PROSITE" id="PS51355">
    <property type="entry name" value="GLUTATHIONE_PEROXID_3"/>
    <property type="match status" value="1"/>
</dbReference>
<evidence type="ECO:0008006" key="6">
    <source>
        <dbReference type="Google" id="ProtNLM"/>
    </source>
</evidence>
<proteinExistence type="inferred from homology"/>
<gene>
    <name evidence="4" type="ORF">TSUD_397160</name>
</gene>
<sequence>LACNQFGKQEPGSSEEIQNVVCTRFRAEFPLFDKIEVNGKNADPLYKFLKDQKGGIFGHSIKWNFAKFLVNKEGKVVHRYAPTTSPLRTALNVDRGFNMVIGWHGNVEQRTRGIAMATTAPAIESGMSR</sequence>